<keyword evidence="1" id="KW-0732">Signal</keyword>
<accession>A0A2T7BM86</accession>
<dbReference type="RefSeq" id="WP_108685433.1">
    <property type="nucleotide sequence ID" value="NZ_QCYK01000001.1"/>
</dbReference>
<dbReference type="AlphaFoldDB" id="A0A2T7BM86"/>
<reference evidence="2 3" key="1">
    <citation type="submission" date="2018-04" db="EMBL/GenBank/DDBJ databases">
        <title>Chitinophaga fuyangensis sp. nov., isolated from soil in a chemical factory.</title>
        <authorList>
            <person name="Chen K."/>
        </authorList>
    </citation>
    <scope>NUCLEOTIDE SEQUENCE [LARGE SCALE GENOMIC DNA]</scope>
    <source>
        <strain evidence="2 3">LY-1</strain>
    </source>
</reference>
<sequence>MDRRFARLTGISGISIAFLFAACMQVEGPSAAASARFRDLPAYFAGEQHQLKQAGLIFHKVAEQDGVRDSLITSDTATIAHLLKPFAGIDLNKPSLRDQYTIDSVTDEFSGARSLSYTAKTPAVNPQQVLLETDSAGNIQSVQLSSRTSNLLYKTSSTLVYQHLKTVSVTTDQQVVLLAPTHLSVQVRMYPK</sequence>
<organism evidence="2 3">
    <name type="scientific">Chitinophaga parva</name>
    <dbReference type="NCBI Taxonomy" id="2169414"/>
    <lineage>
        <taxon>Bacteria</taxon>
        <taxon>Pseudomonadati</taxon>
        <taxon>Bacteroidota</taxon>
        <taxon>Chitinophagia</taxon>
        <taxon>Chitinophagales</taxon>
        <taxon>Chitinophagaceae</taxon>
        <taxon>Chitinophaga</taxon>
    </lineage>
</organism>
<name>A0A2T7BM86_9BACT</name>
<dbReference type="OrthoDB" id="794757at2"/>
<dbReference type="Proteomes" id="UP000244450">
    <property type="component" value="Unassembled WGS sequence"/>
</dbReference>
<evidence type="ECO:0000256" key="1">
    <source>
        <dbReference type="SAM" id="SignalP"/>
    </source>
</evidence>
<dbReference type="EMBL" id="QCYK01000001">
    <property type="protein sequence ID" value="PUZ28794.1"/>
    <property type="molecule type" value="Genomic_DNA"/>
</dbReference>
<dbReference type="PROSITE" id="PS51257">
    <property type="entry name" value="PROKAR_LIPOPROTEIN"/>
    <property type="match status" value="1"/>
</dbReference>
<evidence type="ECO:0000313" key="3">
    <source>
        <dbReference type="Proteomes" id="UP000244450"/>
    </source>
</evidence>
<protein>
    <submittedName>
        <fullName evidence="2">Uncharacterized protein</fullName>
    </submittedName>
</protein>
<evidence type="ECO:0000313" key="2">
    <source>
        <dbReference type="EMBL" id="PUZ28794.1"/>
    </source>
</evidence>
<feature type="signal peptide" evidence="1">
    <location>
        <begin position="1"/>
        <end position="21"/>
    </location>
</feature>
<keyword evidence="3" id="KW-1185">Reference proteome</keyword>
<feature type="chain" id="PRO_5015457405" evidence="1">
    <location>
        <begin position="22"/>
        <end position="192"/>
    </location>
</feature>
<comment type="caution">
    <text evidence="2">The sequence shown here is derived from an EMBL/GenBank/DDBJ whole genome shotgun (WGS) entry which is preliminary data.</text>
</comment>
<gene>
    <name evidence="2" type="ORF">DCC81_04735</name>
</gene>
<proteinExistence type="predicted"/>